<evidence type="ECO:0000313" key="2">
    <source>
        <dbReference type="Proteomes" id="UP001054945"/>
    </source>
</evidence>
<comment type="caution">
    <text evidence="1">The sequence shown here is derived from an EMBL/GenBank/DDBJ whole genome shotgun (WGS) entry which is preliminary data.</text>
</comment>
<sequence>MPTSLLKEVPQMFSVSREHPPLTAPEKLYLLLNSTKGVKIDEWNLISQSVSPLSRWKKWGRKSVANGYSERELPVRQPELNEELEFRRVELLPVGKRKLWPVKDFGEGNCFEDQHSME</sequence>
<organism evidence="1 2">
    <name type="scientific">Caerostris extrusa</name>
    <name type="common">Bark spider</name>
    <name type="synonym">Caerostris bankana</name>
    <dbReference type="NCBI Taxonomy" id="172846"/>
    <lineage>
        <taxon>Eukaryota</taxon>
        <taxon>Metazoa</taxon>
        <taxon>Ecdysozoa</taxon>
        <taxon>Arthropoda</taxon>
        <taxon>Chelicerata</taxon>
        <taxon>Arachnida</taxon>
        <taxon>Araneae</taxon>
        <taxon>Araneomorphae</taxon>
        <taxon>Entelegynae</taxon>
        <taxon>Araneoidea</taxon>
        <taxon>Araneidae</taxon>
        <taxon>Caerostris</taxon>
    </lineage>
</organism>
<reference evidence="1 2" key="1">
    <citation type="submission" date="2021-06" db="EMBL/GenBank/DDBJ databases">
        <title>Caerostris extrusa draft genome.</title>
        <authorList>
            <person name="Kono N."/>
            <person name="Arakawa K."/>
        </authorList>
    </citation>
    <scope>NUCLEOTIDE SEQUENCE [LARGE SCALE GENOMIC DNA]</scope>
</reference>
<name>A0AAV4PPH3_CAEEX</name>
<accession>A0AAV4PPH3</accession>
<evidence type="ECO:0000313" key="1">
    <source>
        <dbReference type="EMBL" id="GIX97724.1"/>
    </source>
</evidence>
<protein>
    <submittedName>
        <fullName evidence="1">Uncharacterized protein</fullName>
    </submittedName>
</protein>
<gene>
    <name evidence="1" type="ORF">CEXT_533001</name>
</gene>
<dbReference type="AlphaFoldDB" id="A0AAV4PPH3"/>
<proteinExistence type="predicted"/>
<dbReference type="Proteomes" id="UP001054945">
    <property type="component" value="Unassembled WGS sequence"/>
</dbReference>
<keyword evidence="2" id="KW-1185">Reference proteome</keyword>
<dbReference type="EMBL" id="BPLR01004813">
    <property type="protein sequence ID" value="GIX97724.1"/>
    <property type="molecule type" value="Genomic_DNA"/>
</dbReference>